<dbReference type="CDD" id="cd06171">
    <property type="entry name" value="Sigma70_r4"/>
    <property type="match status" value="1"/>
</dbReference>
<accession>A0A645FEE2</accession>
<dbReference type="NCBIfam" id="TIGR02937">
    <property type="entry name" value="sigma70-ECF"/>
    <property type="match status" value="1"/>
</dbReference>
<protein>
    <recommendedName>
        <fullName evidence="1">RNA polymerase sigma factor 70 region 4 type 2 domain-containing protein</fullName>
    </recommendedName>
</protein>
<dbReference type="AlphaFoldDB" id="A0A645FEE2"/>
<dbReference type="GO" id="GO:0003677">
    <property type="term" value="F:DNA binding"/>
    <property type="evidence" value="ECO:0007669"/>
    <property type="project" value="InterPro"/>
</dbReference>
<comment type="caution">
    <text evidence="2">The sequence shown here is derived from an EMBL/GenBank/DDBJ whole genome shotgun (WGS) entry which is preliminary data.</text>
</comment>
<sequence>MEFSITTTILDEIINEEDRAIIKQQVDALLLNLTTRQKEAIYLRFIQELGYEEIAEIMDITQHAARKLISRSLKRLRDSEPTLFICLSLLFLS</sequence>
<organism evidence="2">
    <name type="scientific">bioreactor metagenome</name>
    <dbReference type="NCBI Taxonomy" id="1076179"/>
    <lineage>
        <taxon>unclassified sequences</taxon>
        <taxon>metagenomes</taxon>
        <taxon>ecological metagenomes</taxon>
    </lineage>
</organism>
<dbReference type="Gene3D" id="1.10.10.10">
    <property type="entry name" value="Winged helix-like DNA-binding domain superfamily/Winged helix DNA-binding domain"/>
    <property type="match status" value="1"/>
</dbReference>
<reference evidence="2" key="1">
    <citation type="submission" date="2019-08" db="EMBL/GenBank/DDBJ databases">
        <authorList>
            <person name="Kucharzyk K."/>
            <person name="Murdoch R.W."/>
            <person name="Higgins S."/>
            <person name="Loffler F."/>
        </authorList>
    </citation>
    <scope>NUCLEOTIDE SEQUENCE</scope>
</reference>
<evidence type="ECO:0000259" key="1">
    <source>
        <dbReference type="Pfam" id="PF08281"/>
    </source>
</evidence>
<feature type="domain" description="RNA polymerase sigma factor 70 region 4 type 2" evidence="1">
    <location>
        <begin position="24"/>
        <end position="76"/>
    </location>
</feature>
<dbReference type="InterPro" id="IPR014284">
    <property type="entry name" value="RNA_pol_sigma-70_dom"/>
</dbReference>
<dbReference type="Pfam" id="PF08281">
    <property type="entry name" value="Sigma70_r4_2"/>
    <property type="match status" value="1"/>
</dbReference>
<name>A0A645FEE2_9ZZZZ</name>
<dbReference type="InterPro" id="IPR036388">
    <property type="entry name" value="WH-like_DNA-bd_sf"/>
</dbReference>
<dbReference type="InterPro" id="IPR013324">
    <property type="entry name" value="RNA_pol_sigma_r3/r4-like"/>
</dbReference>
<proteinExistence type="predicted"/>
<gene>
    <name evidence="2" type="ORF">SDC9_159656</name>
</gene>
<dbReference type="InterPro" id="IPR013249">
    <property type="entry name" value="RNA_pol_sigma70_r4_t2"/>
</dbReference>
<dbReference type="GO" id="GO:0006352">
    <property type="term" value="P:DNA-templated transcription initiation"/>
    <property type="evidence" value="ECO:0007669"/>
    <property type="project" value="InterPro"/>
</dbReference>
<evidence type="ECO:0000313" key="2">
    <source>
        <dbReference type="EMBL" id="MPN12340.1"/>
    </source>
</evidence>
<dbReference type="EMBL" id="VSSQ01058671">
    <property type="protein sequence ID" value="MPN12340.1"/>
    <property type="molecule type" value="Genomic_DNA"/>
</dbReference>
<dbReference type="SUPFAM" id="SSF88659">
    <property type="entry name" value="Sigma3 and sigma4 domains of RNA polymerase sigma factors"/>
    <property type="match status" value="1"/>
</dbReference>
<dbReference type="GO" id="GO:0016987">
    <property type="term" value="F:sigma factor activity"/>
    <property type="evidence" value="ECO:0007669"/>
    <property type="project" value="InterPro"/>
</dbReference>